<accession>A0A8J3XFY6</accession>
<sequence length="333" mass="34720">MTSSPKSSPASAPSGPIEAEGLVKRYGDTTALAGLDLIVPPGSIWGLLGPNGAGKTTVVRILSTLLRPDAGRASICGADVQRQPERVRELIGLTGQFAAVDEALTGFENLLLVARLLELPDRRARERAGELLERFGLADAGSRLVRTYSGGMRRRLDVAASLVGTPSVLFLDEPTTGLDPRSRGDVWDLLRGLAAGGTTVLLTTQYLEEADQLSHGISVIDHGRVVETGTPAQLKARLGRQTIELRPVDRGRADDVEEILAGVTGATAARDREGGLVSAALPAGGRAGAVLAAVAARLETAGIEVAEIGVRLATLDEVFLALTGHDAPVEAGR</sequence>
<dbReference type="GO" id="GO:0005886">
    <property type="term" value="C:plasma membrane"/>
    <property type="evidence" value="ECO:0007669"/>
    <property type="project" value="UniProtKB-SubCell"/>
</dbReference>
<dbReference type="InterPro" id="IPR005894">
    <property type="entry name" value="DrrA"/>
</dbReference>
<evidence type="ECO:0000256" key="5">
    <source>
        <dbReference type="ARBA" id="ARBA00022840"/>
    </source>
</evidence>
<dbReference type="AlphaFoldDB" id="A0A8J3XFY6"/>
<dbReference type="PANTHER" id="PTHR42711:SF19">
    <property type="entry name" value="DOXORUBICIN RESISTANCE ATP-BINDING PROTEIN DRRA"/>
    <property type="match status" value="1"/>
</dbReference>
<keyword evidence="6" id="KW-1278">Translocase</keyword>
<evidence type="ECO:0000256" key="6">
    <source>
        <dbReference type="ARBA" id="ARBA00022967"/>
    </source>
</evidence>
<dbReference type="InterPro" id="IPR027417">
    <property type="entry name" value="P-loop_NTPase"/>
</dbReference>
<dbReference type="GO" id="GO:0005524">
    <property type="term" value="F:ATP binding"/>
    <property type="evidence" value="ECO:0007669"/>
    <property type="project" value="UniProtKB-KW"/>
</dbReference>
<feature type="domain" description="ABC transporter" evidence="10">
    <location>
        <begin position="17"/>
        <end position="247"/>
    </location>
</feature>
<dbReference type="InterPro" id="IPR017871">
    <property type="entry name" value="ABC_transporter-like_CS"/>
</dbReference>
<keyword evidence="8" id="KW-0046">Antibiotic resistance</keyword>
<keyword evidence="2" id="KW-0813">Transport</keyword>
<dbReference type="InterPro" id="IPR003439">
    <property type="entry name" value="ABC_transporter-like_ATP-bd"/>
</dbReference>
<dbReference type="FunFam" id="3.40.50.300:FF:000589">
    <property type="entry name" value="ABC transporter, ATP-binding subunit"/>
    <property type="match status" value="1"/>
</dbReference>
<evidence type="ECO:0000256" key="2">
    <source>
        <dbReference type="ARBA" id="ARBA00022448"/>
    </source>
</evidence>
<dbReference type="GO" id="GO:0046677">
    <property type="term" value="P:response to antibiotic"/>
    <property type="evidence" value="ECO:0007669"/>
    <property type="project" value="UniProtKB-KW"/>
</dbReference>
<dbReference type="PROSITE" id="PS50893">
    <property type="entry name" value="ABC_TRANSPORTER_2"/>
    <property type="match status" value="1"/>
</dbReference>
<gene>
    <name evidence="11" type="ORF">Pph01_44720</name>
</gene>
<dbReference type="PANTHER" id="PTHR42711">
    <property type="entry name" value="ABC TRANSPORTER ATP-BINDING PROTEIN"/>
    <property type="match status" value="1"/>
</dbReference>
<evidence type="ECO:0000256" key="7">
    <source>
        <dbReference type="ARBA" id="ARBA00023136"/>
    </source>
</evidence>
<dbReference type="Gene3D" id="3.40.50.300">
    <property type="entry name" value="P-loop containing nucleotide triphosphate hydrolases"/>
    <property type="match status" value="1"/>
</dbReference>
<keyword evidence="4" id="KW-0547">Nucleotide-binding</keyword>
<organism evidence="11 12">
    <name type="scientific">Planotetraspora phitsanulokensis</name>
    <dbReference type="NCBI Taxonomy" id="575192"/>
    <lineage>
        <taxon>Bacteria</taxon>
        <taxon>Bacillati</taxon>
        <taxon>Actinomycetota</taxon>
        <taxon>Actinomycetes</taxon>
        <taxon>Streptosporangiales</taxon>
        <taxon>Streptosporangiaceae</taxon>
        <taxon>Planotetraspora</taxon>
    </lineage>
</organism>
<comment type="caution">
    <text evidence="11">The sequence shown here is derived from an EMBL/GenBank/DDBJ whole genome shotgun (WGS) entry which is preliminary data.</text>
</comment>
<dbReference type="Pfam" id="PF00005">
    <property type="entry name" value="ABC_tran"/>
    <property type="match status" value="1"/>
</dbReference>
<comment type="similarity">
    <text evidence="9">Belongs to the ABC transporter superfamily. Drug exporter-1 (DrugE1) (TC 3.A.1.105) family.</text>
</comment>
<dbReference type="SMART" id="SM00382">
    <property type="entry name" value="AAA"/>
    <property type="match status" value="1"/>
</dbReference>
<dbReference type="GO" id="GO:0043215">
    <property type="term" value="P:daunorubicin transport"/>
    <property type="evidence" value="ECO:0007669"/>
    <property type="project" value="InterPro"/>
</dbReference>
<evidence type="ECO:0000313" key="12">
    <source>
        <dbReference type="Proteomes" id="UP000622547"/>
    </source>
</evidence>
<name>A0A8J3XFY6_9ACTN</name>
<evidence type="ECO:0000256" key="8">
    <source>
        <dbReference type="ARBA" id="ARBA00023251"/>
    </source>
</evidence>
<keyword evidence="5 11" id="KW-0067">ATP-binding</keyword>
<evidence type="ECO:0000256" key="9">
    <source>
        <dbReference type="ARBA" id="ARBA00049985"/>
    </source>
</evidence>
<dbReference type="Proteomes" id="UP000622547">
    <property type="component" value="Unassembled WGS sequence"/>
</dbReference>
<comment type="subcellular location">
    <subcellularLocation>
        <location evidence="1">Cell membrane</location>
        <topology evidence="1">Peripheral membrane protein</topology>
        <orientation evidence="1">Cytoplasmic side</orientation>
    </subcellularLocation>
</comment>
<protein>
    <submittedName>
        <fullName evidence="11">Daunorubicin resistance protein DrrA family ABC transporter ATP-binding protein</fullName>
    </submittedName>
</protein>
<dbReference type="GO" id="GO:1900753">
    <property type="term" value="P:doxorubicin transport"/>
    <property type="evidence" value="ECO:0007669"/>
    <property type="project" value="InterPro"/>
</dbReference>
<dbReference type="SUPFAM" id="SSF52540">
    <property type="entry name" value="P-loop containing nucleoside triphosphate hydrolases"/>
    <property type="match status" value="1"/>
</dbReference>
<dbReference type="InterPro" id="IPR050763">
    <property type="entry name" value="ABC_transporter_ATP-binding"/>
</dbReference>
<proteinExistence type="inferred from homology"/>
<dbReference type="InterPro" id="IPR003593">
    <property type="entry name" value="AAA+_ATPase"/>
</dbReference>
<evidence type="ECO:0000256" key="4">
    <source>
        <dbReference type="ARBA" id="ARBA00022741"/>
    </source>
</evidence>
<keyword evidence="3" id="KW-1003">Cell membrane</keyword>
<reference evidence="11 12" key="1">
    <citation type="submission" date="2021-01" db="EMBL/GenBank/DDBJ databases">
        <title>Whole genome shotgun sequence of Planotetraspora phitsanulokensis NBRC 104273.</title>
        <authorList>
            <person name="Komaki H."/>
            <person name="Tamura T."/>
        </authorList>
    </citation>
    <scope>NUCLEOTIDE SEQUENCE [LARGE SCALE GENOMIC DNA]</scope>
    <source>
        <strain evidence="11 12">NBRC 104273</strain>
    </source>
</reference>
<keyword evidence="12" id="KW-1185">Reference proteome</keyword>
<keyword evidence="7" id="KW-0472">Membrane</keyword>
<dbReference type="EMBL" id="BOOP01000020">
    <property type="protein sequence ID" value="GII39469.1"/>
    <property type="molecule type" value="Genomic_DNA"/>
</dbReference>
<evidence type="ECO:0000256" key="3">
    <source>
        <dbReference type="ARBA" id="ARBA00022475"/>
    </source>
</evidence>
<evidence type="ECO:0000256" key="1">
    <source>
        <dbReference type="ARBA" id="ARBA00004413"/>
    </source>
</evidence>
<dbReference type="RefSeq" id="WP_204075043.1">
    <property type="nucleotide sequence ID" value="NZ_BAABHI010000009.1"/>
</dbReference>
<evidence type="ECO:0000313" key="11">
    <source>
        <dbReference type="EMBL" id="GII39469.1"/>
    </source>
</evidence>
<evidence type="ECO:0000259" key="10">
    <source>
        <dbReference type="PROSITE" id="PS50893"/>
    </source>
</evidence>
<dbReference type="GO" id="GO:0016887">
    <property type="term" value="F:ATP hydrolysis activity"/>
    <property type="evidence" value="ECO:0007669"/>
    <property type="project" value="InterPro"/>
</dbReference>
<dbReference type="NCBIfam" id="TIGR01188">
    <property type="entry name" value="drrA"/>
    <property type="match status" value="1"/>
</dbReference>
<dbReference type="PROSITE" id="PS00211">
    <property type="entry name" value="ABC_TRANSPORTER_1"/>
    <property type="match status" value="1"/>
</dbReference>